<accession>A0ABV3LND8</accession>
<dbReference type="InterPro" id="IPR001031">
    <property type="entry name" value="Thioesterase"/>
</dbReference>
<reference evidence="4 5" key="1">
    <citation type="submission" date="2024-06" db="EMBL/GenBank/DDBJ databases">
        <title>The Natural Products Discovery Center: Release of the First 8490 Sequenced Strains for Exploring Actinobacteria Biosynthetic Diversity.</title>
        <authorList>
            <person name="Kalkreuter E."/>
            <person name="Kautsar S.A."/>
            <person name="Yang D."/>
            <person name="Bader C.D."/>
            <person name="Teijaro C.N."/>
            <person name="Fluegel L."/>
            <person name="Davis C.M."/>
            <person name="Simpson J.R."/>
            <person name="Lauterbach L."/>
            <person name="Steele A.D."/>
            <person name="Gui C."/>
            <person name="Meng S."/>
            <person name="Li G."/>
            <person name="Viehrig K."/>
            <person name="Ye F."/>
            <person name="Su P."/>
            <person name="Kiefer A.F."/>
            <person name="Nichols A."/>
            <person name="Cepeda A.J."/>
            <person name="Yan W."/>
            <person name="Fan B."/>
            <person name="Jiang Y."/>
            <person name="Adhikari A."/>
            <person name="Zheng C.-J."/>
            <person name="Schuster L."/>
            <person name="Cowan T.M."/>
            <person name="Smanski M.J."/>
            <person name="Chevrette M.G."/>
            <person name="De Carvalho L.P.S."/>
            <person name="Shen B."/>
        </authorList>
    </citation>
    <scope>NUCLEOTIDE SEQUENCE [LARGE SCALE GENOMIC DNA]</scope>
    <source>
        <strain evidence="4 5">NPDC047833</strain>
    </source>
</reference>
<proteinExistence type="inferred from homology"/>
<dbReference type="GO" id="GO:0016787">
    <property type="term" value="F:hydrolase activity"/>
    <property type="evidence" value="ECO:0007669"/>
    <property type="project" value="UniProtKB-KW"/>
</dbReference>
<evidence type="ECO:0000313" key="4">
    <source>
        <dbReference type="EMBL" id="MEW2360469.1"/>
    </source>
</evidence>
<evidence type="ECO:0000256" key="1">
    <source>
        <dbReference type="ARBA" id="ARBA00007169"/>
    </source>
</evidence>
<keyword evidence="2 4" id="KW-0378">Hydrolase</keyword>
<dbReference type="SUPFAM" id="SSF53474">
    <property type="entry name" value="alpha/beta-Hydrolases"/>
    <property type="match status" value="1"/>
</dbReference>
<name>A0ABV3LND8_9ACTN</name>
<keyword evidence="5" id="KW-1185">Reference proteome</keyword>
<comment type="caution">
    <text evidence="4">The sequence shown here is derived from an EMBL/GenBank/DDBJ whole genome shotgun (WGS) entry which is preliminary data.</text>
</comment>
<dbReference type="Gene3D" id="3.40.50.1820">
    <property type="entry name" value="alpha/beta hydrolase"/>
    <property type="match status" value="1"/>
</dbReference>
<organism evidence="4 5">
    <name type="scientific">Streptomyces huasconensis</name>
    <dbReference type="NCBI Taxonomy" id="1854574"/>
    <lineage>
        <taxon>Bacteria</taxon>
        <taxon>Bacillati</taxon>
        <taxon>Actinomycetota</taxon>
        <taxon>Actinomycetes</taxon>
        <taxon>Kitasatosporales</taxon>
        <taxon>Streptomycetaceae</taxon>
        <taxon>Streptomyces</taxon>
    </lineage>
</organism>
<dbReference type="InterPro" id="IPR012223">
    <property type="entry name" value="TEII"/>
</dbReference>
<feature type="domain" description="Thioesterase TesA-like" evidence="3">
    <location>
        <begin position="19"/>
        <end position="245"/>
    </location>
</feature>
<evidence type="ECO:0000259" key="3">
    <source>
        <dbReference type="SMART" id="SM00824"/>
    </source>
</evidence>
<dbReference type="InterPro" id="IPR020802">
    <property type="entry name" value="TesA-like"/>
</dbReference>
<gene>
    <name evidence="4" type="ORF">AB0887_00645</name>
</gene>
<dbReference type="PANTHER" id="PTHR11487">
    <property type="entry name" value="THIOESTERASE"/>
    <property type="match status" value="1"/>
</dbReference>
<dbReference type="SMART" id="SM00824">
    <property type="entry name" value="PKS_TE"/>
    <property type="match status" value="1"/>
</dbReference>
<dbReference type="Pfam" id="PF00975">
    <property type="entry name" value="Thioesterase"/>
    <property type="match status" value="1"/>
</dbReference>
<evidence type="ECO:0000313" key="5">
    <source>
        <dbReference type="Proteomes" id="UP001553843"/>
    </source>
</evidence>
<dbReference type="PANTHER" id="PTHR11487:SF0">
    <property type="entry name" value="S-ACYL FATTY ACID SYNTHASE THIOESTERASE, MEDIUM CHAIN"/>
    <property type="match status" value="1"/>
</dbReference>
<protein>
    <submittedName>
        <fullName evidence="4">Alpha/beta fold hydrolase</fullName>
    </submittedName>
</protein>
<dbReference type="EMBL" id="JBEYRS010000001">
    <property type="protein sequence ID" value="MEW2360469.1"/>
    <property type="molecule type" value="Genomic_DNA"/>
</dbReference>
<dbReference type="RefSeq" id="WP_359646308.1">
    <property type="nucleotide sequence ID" value="NZ_JBEYRR010000003.1"/>
</dbReference>
<dbReference type="InterPro" id="IPR029058">
    <property type="entry name" value="AB_hydrolase_fold"/>
</dbReference>
<dbReference type="Proteomes" id="UP001553843">
    <property type="component" value="Unassembled WGS sequence"/>
</dbReference>
<evidence type="ECO:0000256" key="2">
    <source>
        <dbReference type="ARBA" id="ARBA00022801"/>
    </source>
</evidence>
<sequence length="254" mass="27181">MGDWIRCFHPAPDAGVRLLCFPHAGGSVVAYHGLSAAVSGRVEPLMVQYPGRQDRFGEPFAAGADEIVDAVLDELPRGPGEAPLALFGHSMGALLAFETARRLEREGQPPVALVLSGRAAPSLPRRTAATRAVRDMDDAELVEEMRKLSGTADELLSSPELLSIFLPPMRADYQIVDDYVYRAGPPLSCPVAVLTGDDDPRVAPEEARAWESETRGGFSCHVLAGGHFFLDGHLPYVADVIAATLPGREAMTAP</sequence>
<comment type="similarity">
    <text evidence="1">Belongs to the thioesterase family.</text>
</comment>